<dbReference type="AlphaFoldDB" id="A0A7R8UYX7"/>
<dbReference type="GO" id="GO:0008080">
    <property type="term" value="F:N-acetyltransferase activity"/>
    <property type="evidence" value="ECO:0007669"/>
    <property type="project" value="TreeGrafter"/>
</dbReference>
<proteinExistence type="predicted"/>
<dbReference type="Proteomes" id="UP000594454">
    <property type="component" value="Chromosome 4"/>
</dbReference>
<sequence length="267" mass="30454">MLKCFRHLGADIKSNYVACLNNPNVRNLRGGLFSKDATSISAPTVRIRKALSKDIPQVLKLFSKTFHENEPLINGLQMSSDYYSPALRELWRTYLEQGMSLMAIPQKYKSDSPVFGAVVNTKCCPWDPDFLNKVTACVRCPKTSDLINLWALFTRESKVHEKYNLNSFFHINHVLINEKSSLDYSYKLDKSSLSKILVGMSLQLARSRGYDVACLTTTSQHMAEVASEAGMDLIWEYPYEKLLNNDLNPIVKWKEPDTHVKVFATKF</sequence>
<evidence type="ECO:0000313" key="1">
    <source>
        <dbReference type="EMBL" id="CAD7089066.1"/>
    </source>
</evidence>
<gene>
    <name evidence="1" type="ORF">HERILL_LOCUS11646</name>
</gene>
<dbReference type="PANTHER" id="PTHR20905:SF1">
    <property type="entry name" value="AT07410P-RELATED"/>
    <property type="match status" value="1"/>
</dbReference>
<accession>A0A7R8UYX7</accession>
<dbReference type="PANTHER" id="PTHR20905">
    <property type="entry name" value="N-ACETYLTRANSFERASE-RELATED"/>
    <property type="match status" value="1"/>
</dbReference>
<keyword evidence="2" id="KW-1185">Reference proteome</keyword>
<dbReference type="Gene3D" id="3.40.630.30">
    <property type="match status" value="1"/>
</dbReference>
<dbReference type="OrthoDB" id="8113373at2759"/>
<organism evidence="1 2">
    <name type="scientific">Hermetia illucens</name>
    <name type="common">Black soldier fly</name>
    <dbReference type="NCBI Taxonomy" id="343691"/>
    <lineage>
        <taxon>Eukaryota</taxon>
        <taxon>Metazoa</taxon>
        <taxon>Ecdysozoa</taxon>
        <taxon>Arthropoda</taxon>
        <taxon>Hexapoda</taxon>
        <taxon>Insecta</taxon>
        <taxon>Pterygota</taxon>
        <taxon>Neoptera</taxon>
        <taxon>Endopterygota</taxon>
        <taxon>Diptera</taxon>
        <taxon>Brachycera</taxon>
        <taxon>Stratiomyomorpha</taxon>
        <taxon>Stratiomyidae</taxon>
        <taxon>Hermetiinae</taxon>
        <taxon>Hermetia</taxon>
    </lineage>
</organism>
<dbReference type="InParanoid" id="A0A7R8UYX7"/>
<reference evidence="1 2" key="1">
    <citation type="submission" date="2020-11" db="EMBL/GenBank/DDBJ databases">
        <authorList>
            <person name="Wallbank WR R."/>
            <person name="Pardo Diaz C."/>
            <person name="Kozak K."/>
            <person name="Martin S."/>
            <person name="Jiggins C."/>
            <person name="Moest M."/>
            <person name="Warren A I."/>
            <person name="Generalovic N T."/>
            <person name="Byers J.R.P. K."/>
            <person name="Montejo-Kovacevich G."/>
            <person name="Yen C E."/>
        </authorList>
    </citation>
    <scope>NUCLEOTIDE SEQUENCE [LARGE SCALE GENOMIC DNA]</scope>
</reference>
<dbReference type="EMBL" id="LR899012">
    <property type="protein sequence ID" value="CAD7089066.1"/>
    <property type="molecule type" value="Genomic_DNA"/>
</dbReference>
<protein>
    <submittedName>
        <fullName evidence="1">Uncharacterized protein</fullName>
    </submittedName>
</protein>
<evidence type="ECO:0000313" key="2">
    <source>
        <dbReference type="Proteomes" id="UP000594454"/>
    </source>
</evidence>
<name>A0A7R8UYX7_HERIL</name>